<sequence length="40" mass="4513">MVLPETAIEGLCVSNLLTSFYDTIARQSMVDSRFHNEVPQ</sequence>
<accession>A0A1M7YC46</accession>
<evidence type="ECO:0000313" key="1">
    <source>
        <dbReference type="EMBL" id="SHO50210.1"/>
    </source>
</evidence>
<organism evidence="1 2">
    <name type="scientific">Desulfopila aestuarii DSM 18488</name>
    <dbReference type="NCBI Taxonomy" id="1121416"/>
    <lineage>
        <taxon>Bacteria</taxon>
        <taxon>Pseudomonadati</taxon>
        <taxon>Thermodesulfobacteriota</taxon>
        <taxon>Desulfobulbia</taxon>
        <taxon>Desulfobulbales</taxon>
        <taxon>Desulfocapsaceae</taxon>
        <taxon>Desulfopila</taxon>
    </lineage>
</organism>
<reference evidence="1 2" key="1">
    <citation type="submission" date="2016-12" db="EMBL/GenBank/DDBJ databases">
        <authorList>
            <person name="Song W.-J."/>
            <person name="Kurnit D.M."/>
        </authorList>
    </citation>
    <scope>NUCLEOTIDE SEQUENCE [LARGE SCALE GENOMIC DNA]</scope>
    <source>
        <strain evidence="1 2">DSM 18488</strain>
    </source>
</reference>
<dbReference type="EMBL" id="FRFE01000017">
    <property type="protein sequence ID" value="SHO50210.1"/>
    <property type="molecule type" value="Genomic_DNA"/>
</dbReference>
<keyword evidence="2" id="KW-1185">Reference proteome</keyword>
<name>A0A1M7YC46_9BACT</name>
<protein>
    <submittedName>
        <fullName evidence="1">Uncharacterized protein</fullName>
    </submittedName>
</protein>
<proteinExistence type="predicted"/>
<dbReference type="Proteomes" id="UP000184603">
    <property type="component" value="Unassembled WGS sequence"/>
</dbReference>
<dbReference type="STRING" id="1121416.SAMN02745220_03311"/>
<dbReference type="AlphaFoldDB" id="A0A1M7YC46"/>
<gene>
    <name evidence="1" type="ORF">SAMN02745220_03311</name>
</gene>
<evidence type="ECO:0000313" key="2">
    <source>
        <dbReference type="Proteomes" id="UP000184603"/>
    </source>
</evidence>